<comment type="caution">
    <text evidence="12">The sequence shown here is derived from an EMBL/GenBank/DDBJ whole genome shotgun (WGS) entry which is preliminary data.</text>
</comment>
<dbReference type="InterPro" id="IPR005248">
    <property type="entry name" value="NadD/NMNAT"/>
</dbReference>
<evidence type="ECO:0000256" key="3">
    <source>
        <dbReference type="ARBA" id="ARBA00012389"/>
    </source>
</evidence>
<dbReference type="SUPFAM" id="SSF52374">
    <property type="entry name" value="Nucleotidylyl transferase"/>
    <property type="match status" value="1"/>
</dbReference>
<comment type="pathway">
    <text evidence="2">Cofactor biosynthesis; NAD(+) biosynthesis; deamido-NAD(+) from nicotinate D-ribonucleotide: step 1/1.</text>
</comment>
<comment type="catalytic activity">
    <reaction evidence="10">
        <text>nicotinate beta-D-ribonucleotide + ATP + H(+) = deamido-NAD(+) + diphosphate</text>
        <dbReference type="Rhea" id="RHEA:22860"/>
        <dbReference type="ChEBI" id="CHEBI:15378"/>
        <dbReference type="ChEBI" id="CHEBI:30616"/>
        <dbReference type="ChEBI" id="CHEBI:33019"/>
        <dbReference type="ChEBI" id="CHEBI:57502"/>
        <dbReference type="ChEBI" id="CHEBI:58437"/>
        <dbReference type="EC" id="2.7.7.18"/>
    </reaction>
</comment>
<keyword evidence="7" id="KW-0547">Nucleotide-binding</keyword>
<evidence type="ECO:0000256" key="4">
    <source>
        <dbReference type="ARBA" id="ARBA00022642"/>
    </source>
</evidence>
<proteinExistence type="predicted"/>
<keyword evidence="9" id="KW-0520">NAD</keyword>
<dbReference type="GO" id="GO:0005524">
    <property type="term" value="F:ATP binding"/>
    <property type="evidence" value="ECO:0007669"/>
    <property type="project" value="UniProtKB-KW"/>
</dbReference>
<evidence type="ECO:0000256" key="1">
    <source>
        <dbReference type="ARBA" id="ARBA00002324"/>
    </source>
</evidence>
<dbReference type="InterPro" id="IPR014729">
    <property type="entry name" value="Rossmann-like_a/b/a_fold"/>
</dbReference>
<evidence type="ECO:0000256" key="10">
    <source>
        <dbReference type="ARBA" id="ARBA00048721"/>
    </source>
</evidence>
<evidence type="ECO:0000259" key="11">
    <source>
        <dbReference type="Pfam" id="PF01467"/>
    </source>
</evidence>
<feature type="domain" description="Cytidyltransferase-like" evidence="11">
    <location>
        <begin position="26"/>
        <end position="154"/>
    </location>
</feature>
<dbReference type="InterPro" id="IPR004821">
    <property type="entry name" value="Cyt_trans-like"/>
</dbReference>
<comment type="function">
    <text evidence="1">Catalyzes the reversible adenylation of nicotinate mononucleotide (NaMN) to nicotinic acid adenine dinucleotide (NaAD).</text>
</comment>
<sequence>MQLKLRFSLFWAQLTKETIMSEVIGFFGGAFSPLHAGHIRMVFEVLEKRYVSKVVMVPASDAYQKPNLLPASERLSNLSSIFKWMSSVEVSTLDTSKSHFPHPLATAQELVDKFSCLHEELIWIMGGDRLDWIANNDDLKKMTLRYKFIIFERLSFSESHLRGYSKVKEVEDRLIFLPAIPFQDTKN</sequence>
<accession>A0A2M6WCG2</accession>
<evidence type="ECO:0000256" key="6">
    <source>
        <dbReference type="ARBA" id="ARBA00022695"/>
    </source>
</evidence>
<reference evidence="13" key="1">
    <citation type="submission" date="2017-09" db="EMBL/GenBank/DDBJ databases">
        <title>Depth-based differentiation of microbial function through sediment-hosted aquifers and enrichment of novel symbionts in the deep terrestrial subsurface.</title>
        <authorList>
            <person name="Probst A.J."/>
            <person name="Ladd B."/>
            <person name="Jarett J.K."/>
            <person name="Geller-Mcgrath D.E."/>
            <person name="Sieber C.M.K."/>
            <person name="Emerson J.B."/>
            <person name="Anantharaman K."/>
            <person name="Thomas B.C."/>
            <person name="Malmstrom R."/>
            <person name="Stieglmeier M."/>
            <person name="Klingl A."/>
            <person name="Woyke T."/>
            <person name="Ryan C.M."/>
            <person name="Banfield J.F."/>
        </authorList>
    </citation>
    <scope>NUCLEOTIDE SEQUENCE [LARGE SCALE GENOMIC DNA]</scope>
</reference>
<evidence type="ECO:0000256" key="5">
    <source>
        <dbReference type="ARBA" id="ARBA00022679"/>
    </source>
</evidence>
<dbReference type="GO" id="GO:0004515">
    <property type="term" value="F:nicotinate-nucleotide adenylyltransferase activity"/>
    <property type="evidence" value="ECO:0007669"/>
    <property type="project" value="UniProtKB-EC"/>
</dbReference>
<name>A0A2M6WCG2_9BACT</name>
<evidence type="ECO:0000313" key="12">
    <source>
        <dbReference type="EMBL" id="PIT90467.1"/>
    </source>
</evidence>
<keyword evidence="5" id="KW-0808">Transferase</keyword>
<dbReference type="EMBL" id="PFBO01000066">
    <property type="protein sequence ID" value="PIT90467.1"/>
    <property type="molecule type" value="Genomic_DNA"/>
</dbReference>
<keyword evidence="6" id="KW-0548">Nucleotidyltransferase</keyword>
<dbReference type="Pfam" id="PF01467">
    <property type="entry name" value="CTP_transf_like"/>
    <property type="match status" value="1"/>
</dbReference>
<evidence type="ECO:0000256" key="9">
    <source>
        <dbReference type="ARBA" id="ARBA00023027"/>
    </source>
</evidence>
<dbReference type="PANTHER" id="PTHR39321">
    <property type="entry name" value="NICOTINATE-NUCLEOTIDE ADENYLYLTRANSFERASE-RELATED"/>
    <property type="match status" value="1"/>
</dbReference>
<gene>
    <name evidence="12" type="ORF">COU22_02015</name>
</gene>
<protein>
    <recommendedName>
        <fullName evidence="3">nicotinate-nucleotide adenylyltransferase</fullName>
        <ecNumber evidence="3">2.7.7.18</ecNumber>
    </recommendedName>
</protein>
<evidence type="ECO:0000313" key="13">
    <source>
        <dbReference type="Proteomes" id="UP000230543"/>
    </source>
</evidence>
<keyword evidence="8" id="KW-0067">ATP-binding</keyword>
<evidence type="ECO:0000256" key="7">
    <source>
        <dbReference type="ARBA" id="ARBA00022741"/>
    </source>
</evidence>
<evidence type="ECO:0000256" key="2">
    <source>
        <dbReference type="ARBA" id="ARBA00005019"/>
    </source>
</evidence>
<keyword evidence="4" id="KW-0662">Pyridine nucleotide biosynthesis</keyword>
<dbReference type="EC" id="2.7.7.18" evidence="3"/>
<organism evidence="12 13">
    <name type="scientific">Candidatus Komeilibacteria bacterium CG10_big_fil_rev_8_21_14_0_10_41_13</name>
    <dbReference type="NCBI Taxonomy" id="1974476"/>
    <lineage>
        <taxon>Bacteria</taxon>
        <taxon>Candidatus Komeiliibacteriota</taxon>
    </lineage>
</organism>
<dbReference type="PANTHER" id="PTHR39321:SF3">
    <property type="entry name" value="PHOSPHOPANTETHEINE ADENYLYLTRANSFERASE"/>
    <property type="match status" value="1"/>
</dbReference>
<dbReference type="AlphaFoldDB" id="A0A2M6WCG2"/>
<dbReference type="Proteomes" id="UP000230543">
    <property type="component" value="Unassembled WGS sequence"/>
</dbReference>
<dbReference type="GO" id="GO:0009435">
    <property type="term" value="P:NAD+ biosynthetic process"/>
    <property type="evidence" value="ECO:0007669"/>
    <property type="project" value="InterPro"/>
</dbReference>
<dbReference type="Gene3D" id="3.40.50.620">
    <property type="entry name" value="HUPs"/>
    <property type="match status" value="1"/>
</dbReference>
<evidence type="ECO:0000256" key="8">
    <source>
        <dbReference type="ARBA" id="ARBA00022840"/>
    </source>
</evidence>